<dbReference type="Proteomes" id="UP000001176">
    <property type="component" value="Chromosome"/>
</dbReference>
<gene>
    <name evidence="1" type="ordered locus">GDI1292</name>
</gene>
<proteinExistence type="predicted"/>
<protein>
    <submittedName>
        <fullName evidence="1">Uncharacterized protein</fullName>
    </submittedName>
</protein>
<accession>A9HEH9</accession>
<evidence type="ECO:0000313" key="2">
    <source>
        <dbReference type="Proteomes" id="UP000001176"/>
    </source>
</evidence>
<dbReference type="AlphaFoldDB" id="A9HEH9"/>
<dbReference type="Gene3D" id="3.40.1260.10">
    <property type="entry name" value="DsrEFH-like"/>
    <property type="match status" value="1"/>
</dbReference>
<dbReference type="EMBL" id="AM889285">
    <property type="protein sequence ID" value="CAP55235.1"/>
    <property type="molecule type" value="Genomic_DNA"/>
</dbReference>
<sequence length="144" mass="14578">MTCRRMGPPMSAEPGHAEAGQEGLAILLLDGGYERAHYALVLAAGALAVDRPVLLFAAGHGVHALARDWSGLRGAGTDGAVQASGVAGFDTLRDAVLALDGVLMACESGLRIAGLPADALLPGVRVAGVPSFLDAARGRQIISL</sequence>
<dbReference type="SUPFAM" id="SSF75169">
    <property type="entry name" value="DsrEFH-like"/>
    <property type="match status" value="1"/>
</dbReference>
<keyword evidence="2" id="KW-1185">Reference proteome</keyword>
<dbReference type="KEGG" id="gdi:GDI1292"/>
<name>A9HEH9_GLUDA</name>
<reference evidence="1 2" key="1">
    <citation type="journal article" date="2009" name="BMC Genomics">
        <title>Complete genome sequence of the sugarcane nitrogen-fixing endophyte Gluconacetobacter diazotrophicus Pal5.</title>
        <authorList>
            <person name="Bertalan M."/>
            <person name="Albano R."/>
            <person name="Padua V."/>
            <person name="Rouws L."/>
            <person name="Rojas C."/>
            <person name="Hemerly A."/>
            <person name="Teixeira K."/>
            <person name="Schwab S."/>
            <person name="Araujo J."/>
            <person name="Oliveira A."/>
            <person name="Franca L."/>
            <person name="Magalhaes V."/>
            <person name="Alqueres S."/>
            <person name="Cardoso A."/>
            <person name="Almeida W."/>
            <person name="Loureiro M.M."/>
            <person name="Nogueira E."/>
            <person name="Cidade D."/>
            <person name="Oliveira D."/>
            <person name="Simao T."/>
            <person name="Macedo J."/>
            <person name="Valadao A."/>
            <person name="Dreschsel M."/>
            <person name="Freitas F."/>
            <person name="Vidal M."/>
            <person name="Guedes H."/>
            <person name="Rodrigues E."/>
            <person name="Meneses C."/>
            <person name="Brioso P."/>
            <person name="Pozzer L."/>
            <person name="Figueiredo D."/>
            <person name="Montano H."/>
            <person name="Junior J."/>
            <person name="Filho G."/>
            <person name="Flores V."/>
            <person name="Ferreira B."/>
            <person name="Branco A."/>
            <person name="Gonzalez P."/>
            <person name="Guillobel H."/>
            <person name="Lemos M."/>
            <person name="Seibel L."/>
            <person name="Macedo J."/>
            <person name="Alves-Ferreira M."/>
            <person name="Sachetto-Martins G."/>
            <person name="Coelho A."/>
            <person name="Santos E."/>
            <person name="Amaral G."/>
            <person name="Neves A."/>
            <person name="Pacheco A.B."/>
            <person name="Carvalho D."/>
            <person name="Lery L."/>
            <person name="Bisch P."/>
            <person name="Rossle S.C."/>
            <person name="Urmenyi T."/>
            <person name="Kruger W.V."/>
            <person name="Martins O."/>
            <person name="Baldani J.I."/>
            <person name="Ferreira P.C."/>
        </authorList>
    </citation>
    <scope>NUCLEOTIDE SEQUENCE [LARGE SCALE GENOMIC DNA]</scope>
    <source>
        <strain evidence="2">ATCC 49037 / DSM 5601 / CCUG 37298 / CIP 103539 / LMG 7603 / PAl5</strain>
    </source>
</reference>
<organism evidence="1 2">
    <name type="scientific">Gluconacetobacter diazotrophicus (strain ATCC 49037 / DSM 5601 / CCUG 37298 / CIP 103539 / LMG 7603 / PAl5)</name>
    <dbReference type="NCBI Taxonomy" id="272568"/>
    <lineage>
        <taxon>Bacteria</taxon>
        <taxon>Pseudomonadati</taxon>
        <taxon>Pseudomonadota</taxon>
        <taxon>Alphaproteobacteria</taxon>
        <taxon>Acetobacterales</taxon>
        <taxon>Acetobacteraceae</taxon>
        <taxon>Gluconacetobacter</taxon>
    </lineage>
</organism>
<dbReference type="InterPro" id="IPR027396">
    <property type="entry name" value="DsrEFH-like"/>
</dbReference>
<evidence type="ECO:0000313" key="1">
    <source>
        <dbReference type="EMBL" id="CAP55235.1"/>
    </source>
</evidence>